<dbReference type="GO" id="GO:0016787">
    <property type="term" value="F:hydrolase activity"/>
    <property type="evidence" value="ECO:0007669"/>
    <property type="project" value="InterPro"/>
</dbReference>
<feature type="domain" description="Alpha/beta hydrolase fold-3" evidence="2">
    <location>
        <begin position="109"/>
        <end position="335"/>
    </location>
</feature>
<accession>A0A2P2LG40</accession>
<dbReference type="SUPFAM" id="SSF53474">
    <property type="entry name" value="alpha/beta-Hydrolases"/>
    <property type="match status" value="1"/>
</dbReference>
<dbReference type="PANTHER" id="PTHR23024:SF616">
    <property type="entry name" value="ALPHA_BETA HYDROLASE FOLD-3 DOMAIN-CONTAINING PROTEIN"/>
    <property type="match status" value="1"/>
</dbReference>
<evidence type="ECO:0000259" key="2">
    <source>
        <dbReference type="Pfam" id="PF07859"/>
    </source>
</evidence>
<dbReference type="InterPro" id="IPR029058">
    <property type="entry name" value="AB_hydrolase_fold"/>
</dbReference>
<sequence>MPPALLYFVFPQRQLIPRVTLFLSPSLHPSLISDTMDRSKEVSREIIPFARVYKDGTIERLAGTEIAPPGLDSETDVLSIHTVVVPETGVSARLYRPNSAKAGQKLPLVIYFHGGGFFLSSAADTKYHHSLNKLVAEANVILVSVDYRLAPEVPLPAAYEDSWAALEWVAAHAKPERPAATHEATWLDDYADYGRIFLIGDSCGANMTHHFALRLKESKLGGELKVQGIAMIFPYFWGKDPIGVEITDHFRKSMVDSWWNFVCTSDKGCDDPLINPFADGSPGLEDLACSRLIVIVAEKDILRDRGQVYYKKLVNSQWQGSAEFVEIKGEDHVFHILNPNCVNARSMFKRLAYFINQA</sequence>
<reference evidence="3" key="1">
    <citation type="submission" date="2018-02" db="EMBL/GenBank/DDBJ databases">
        <title>Rhizophora mucronata_Transcriptome.</title>
        <authorList>
            <person name="Meera S.P."/>
            <person name="Sreeshan A."/>
            <person name="Augustine A."/>
        </authorList>
    </citation>
    <scope>NUCLEOTIDE SEQUENCE</scope>
    <source>
        <tissue evidence="3">Leaf</tissue>
    </source>
</reference>
<proteinExistence type="inferred from homology"/>
<name>A0A2P2LG40_RHIMU</name>
<dbReference type="InterPro" id="IPR050466">
    <property type="entry name" value="Carboxylest/Gibb_receptor"/>
</dbReference>
<dbReference type="PANTHER" id="PTHR23024">
    <property type="entry name" value="ARYLACETAMIDE DEACETYLASE"/>
    <property type="match status" value="1"/>
</dbReference>
<protein>
    <recommendedName>
        <fullName evidence="2">Alpha/beta hydrolase fold-3 domain-containing protein</fullName>
    </recommendedName>
</protein>
<dbReference type="Gene3D" id="3.40.50.1820">
    <property type="entry name" value="alpha/beta hydrolase"/>
    <property type="match status" value="1"/>
</dbReference>
<evidence type="ECO:0000313" key="3">
    <source>
        <dbReference type="EMBL" id="MBX16923.1"/>
    </source>
</evidence>
<evidence type="ECO:0000256" key="1">
    <source>
        <dbReference type="ARBA" id="ARBA00010515"/>
    </source>
</evidence>
<dbReference type="EMBL" id="GGEC01036439">
    <property type="protein sequence ID" value="MBX16923.1"/>
    <property type="molecule type" value="Transcribed_RNA"/>
</dbReference>
<organism evidence="3">
    <name type="scientific">Rhizophora mucronata</name>
    <name type="common">Asiatic mangrove</name>
    <dbReference type="NCBI Taxonomy" id="61149"/>
    <lineage>
        <taxon>Eukaryota</taxon>
        <taxon>Viridiplantae</taxon>
        <taxon>Streptophyta</taxon>
        <taxon>Embryophyta</taxon>
        <taxon>Tracheophyta</taxon>
        <taxon>Spermatophyta</taxon>
        <taxon>Magnoliopsida</taxon>
        <taxon>eudicotyledons</taxon>
        <taxon>Gunneridae</taxon>
        <taxon>Pentapetalae</taxon>
        <taxon>rosids</taxon>
        <taxon>fabids</taxon>
        <taxon>Malpighiales</taxon>
        <taxon>Rhizophoraceae</taxon>
        <taxon>Rhizophora</taxon>
    </lineage>
</organism>
<dbReference type="AlphaFoldDB" id="A0A2P2LG40"/>
<comment type="similarity">
    <text evidence="1">Belongs to the 'GDXG' lipolytic enzyme family.</text>
</comment>
<dbReference type="Pfam" id="PF07859">
    <property type="entry name" value="Abhydrolase_3"/>
    <property type="match status" value="1"/>
</dbReference>
<dbReference type="InterPro" id="IPR013094">
    <property type="entry name" value="AB_hydrolase_3"/>
</dbReference>